<protein>
    <submittedName>
        <fullName evidence="2">Uncharacterized protein</fullName>
    </submittedName>
</protein>
<gene>
    <name evidence="2" type="ORF">JOQ06_020446</name>
</gene>
<comment type="caution">
    <text evidence="2">The sequence shown here is derived from an EMBL/GenBank/DDBJ whole genome shotgun (WGS) entry which is preliminary data.</text>
</comment>
<organism evidence="2 3">
    <name type="scientific">Pogonophryne albipinna</name>
    <dbReference type="NCBI Taxonomy" id="1090488"/>
    <lineage>
        <taxon>Eukaryota</taxon>
        <taxon>Metazoa</taxon>
        <taxon>Chordata</taxon>
        <taxon>Craniata</taxon>
        <taxon>Vertebrata</taxon>
        <taxon>Euteleostomi</taxon>
        <taxon>Actinopterygii</taxon>
        <taxon>Neopterygii</taxon>
        <taxon>Teleostei</taxon>
        <taxon>Neoteleostei</taxon>
        <taxon>Acanthomorphata</taxon>
        <taxon>Eupercaria</taxon>
        <taxon>Perciformes</taxon>
        <taxon>Notothenioidei</taxon>
        <taxon>Pogonophryne</taxon>
    </lineage>
</organism>
<sequence>RVTSQQSDASGRRRVCWICVSSKNQFNKQDTESLSKTSVRRVPRSEGEDD</sequence>
<evidence type="ECO:0000313" key="3">
    <source>
        <dbReference type="Proteomes" id="UP001219934"/>
    </source>
</evidence>
<dbReference type="EMBL" id="JAPTMU010000001">
    <property type="protein sequence ID" value="KAJ4948925.1"/>
    <property type="molecule type" value="Genomic_DNA"/>
</dbReference>
<reference evidence="2" key="1">
    <citation type="submission" date="2022-11" db="EMBL/GenBank/DDBJ databases">
        <title>Chromosome-level genome of Pogonophryne albipinna.</title>
        <authorList>
            <person name="Jo E."/>
        </authorList>
    </citation>
    <scope>NUCLEOTIDE SEQUENCE</scope>
    <source>
        <strain evidence="2">SGF0006</strain>
        <tissue evidence="2">Muscle</tissue>
    </source>
</reference>
<dbReference type="Proteomes" id="UP001219934">
    <property type="component" value="Unassembled WGS sequence"/>
</dbReference>
<keyword evidence="3" id="KW-1185">Reference proteome</keyword>
<proteinExistence type="predicted"/>
<name>A0AAD6BP97_9TELE</name>
<feature type="non-terminal residue" evidence="2">
    <location>
        <position position="50"/>
    </location>
</feature>
<dbReference type="AlphaFoldDB" id="A0AAD6BP97"/>
<feature type="non-terminal residue" evidence="2">
    <location>
        <position position="1"/>
    </location>
</feature>
<evidence type="ECO:0000313" key="2">
    <source>
        <dbReference type="EMBL" id="KAJ4948925.1"/>
    </source>
</evidence>
<accession>A0AAD6BP97</accession>
<evidence type="ECO:0000256" key="1">
    <source>
        <dbReference type="SAM" id="MobiDB-lite"/>
    </source>
</evidence>
<feature type="region of interest" description="Disordered" evidence="1">
    <location>
        <begin position="29"/>
        <end position="50"/>
    </location>
</feature>